<evidence type="ECO:0000313" key="1">
    <source>
        <dbReference type="EMBL" id="MDP9841440.1"/>
    </source>
</evidence>
<proteinExistence type="predicted"/>
<dbReference type="Proteomes" id="UP001225356">
    <property type="component" value="Unassembled WGS sequence"/>
</dbReference>
<accession>A0ABT9Q3X9</accession>
<name>A0ABT9Q3X9_9ACTN</name>
<gene>
    <name evidence="1" type="ORF">J2853_000651</name>
</gene>
<organism evidence="1 2">
    <name type="scientific">Streptosporangium lutulentum</name>
    <dbReference type="NCBI Taxonomy" id="1461250"/>
    <lineage>
        <taxon>Bacteria</taxon>
        <taxon>Bacillati</taxon>
        <taxon>Actinomycetota</taxon>
        <taxon>Actinomycetes</taxon>
        <taxon>Streptosporangiales</taxon>
        <taxon>Streptosporangiaceae</taxon>
        <taxon>Streptosporangium</taxon>
    </lineage>
</organism>
<dbReference type="EMBL" id="JAUSQU010000001">
    <property type="protein sequence ID" value="MDP9841440.1"/>
    <property type="molecule type" value="Genomic_DNA"/>
</dbReference>
<sequence>MQYRLALADISDQKDWRIENADHGPLSTFARGKIDLVKTDRHWTDILSPL</sequence>
<comment type="caution">
    <text evidence="1">The sequence shown here is derived from an EMBL/GenBank/DDBJ whole genome shotgun (WGS) entry which is preliminary data.</text>
</comment>
<protein>
    <submittedName>
        <fullName evidence="1">Uncharacterized protein</fullName>
    </submittedName>
</protein>
<dbReference type="RefSeq" id="WP_307554779.1">
    <property type="nucleotide sequence ID" value="NZ_JAUSQU010000001.1"/>
</dbReference>
<reference evidence="1 2" key="1">
    <citation type="submission" date="2023-07" db="EMBL/GenBank/DDBJ databases">
        <title>Sequencing the genomes of 1000 actinobacteria strains.</title>
        <authorList>
            <person name="Klenk H.-P."/>
        </authorList>
    </citation>
    <scope>NUCLEOTIDE SEQUENCE [LARGE SCALE GENOMIC DNA]</scope>
    <source>
        <strain evidence="1 2">DSM 46740</strain>
    </source>
</reference>
<keyword evidence="2" id="KW-1185">Reference proteome</keyword>
<evidence type="ECO:0000313" key="2">
    <source>
        <dbReference type="Proteomes" id="UP001225356"/>
    </source>
</evidence>